<organism evidence="1 2">
    <name type="scientific">Boudabousia marimammalium</name>
    <dbReference type="NCBI Taxonomy" id="156892"/>
    <lineage>
        <taxon>Bacteria</taxon>
        <taxon>Bacillati</taxon>
        <taxon>Actinomycetota</taxon>
        <taxon>Actinomycetes</taxon>
        <taxon>Actinomycetales</taxon>
        <taxon>Actinomycetaceae</taxon>
        <taxon>Boudabousia</taxon>
    </lineage>
</organism>
<dbReference type="Proteomes" id="UP000186465">
    <property type="component" value="Unassembled WGS sequence"/>
</dbReference>
<gene>
    <name evidence="1" type="ORF">BM477_03695</name>
</gene>
<sequence>MILAVLDGAWDEASYSTLQANSAMPVADWRIEFSVQGEGADSLYQGAHTSPDVIAAWVQVAEKLGDTEEIQLVPAAIAEIPQIASLLANYQDNGSLIIYVTTSVGEAWRRLGLNQPGVPVGLGPIRATWLALNRARTEAWQQTGAIIIDSSHCEVSGQTEAIFSAIRAKISAS</sequence>
<evidence type="ECO:0000313" key="2">
    <source>
        <dbReference type="Proteomes" id="UP000186465"/>
    </source>
</evidence>
<evidence type="ECO:0000313" key="1">
    <source>
        <dbReference type="EMBL" id="OKL50006.1"/>
    </source>
</evidence>
<accession>A0A1Q5PR41</accession>
<dbReference type="EMBL" id="MPDM01000003">
    <property type="protein sequence ID" value="OKL50006.1"/>
    <property type="molecule type" value="Genomic_DNA"/>
</dbReference>
<keyword evidence="2" id="KW-1185">Reference proteome</keyword>
<dbReference type="STRING" id="156892.BM477_03695"/>
<reference evidence="2" key="1">
    <citation type="submission" date="2016-11" db="EMBL/GenBank/DDBJ databases">
        <title>Actinomyces gypaetusis sp. nov. isolated from Gypaetus barbatus in Qinghai Tibet Plateau China.</title>
        <authorList>
            <person name="Meng X."/>
        </authorList>
    </citation>
    <scope>NUCLEOTIDE SEQUENCE [LARGE SCALE GENOMIC DNA]</scope>
    <source>
        <strain evidence="2">DSM 15383</strain>
    </source>
</reference>
<name>A0A1Q5PR41_9ACTO</name>
<comment type="caution">
    <text evidence="1">The sequence shown here is derived from an EMBL/GenBank/DDBJ whole genome shotgun (WGS) entry which is preliminary data.</text>
</comment>
<protein>
    <submittedName>
        <fullName evidence="1">Uncharacterized protein</fullName>
    </submittedName>
</protein>
<proteinExistence type="predicted"/>
<dbReference type="AlphaFoldDB" id="A0A1Q5PR41"/>